<comment type="caution">
    <text evidence="2">The sequence shown here is derived from an EMBL/GenBank/DDBJ whole genome shotgun (WGS) entry which is preliminary data.</text>
</comment>
<reference evidence="2 3" key="1">
    <citation type="journal article" date="2014" name="Agronomy (Basel)">
        <title>A Draft Genome Sequence for Ensete ventricosum, the Drought-Tolerant Tree Against Hunger.</title>
        <authorList>
            <person name="Harrison J."/>
            <person name="Moore K.A."/>
            <person name="Paszkiewicz K."/>
            <person name="Jones T."/>
            <person name="Grant M."/>
            <person name="Ambacheew D."/>
            <person name="Muzemil S."/>
            <person name="Studholme D.J."/>
        </authorList>
    </citation>
    <scope>NUCLEOTIDE SEQUENCE [LARGE SCALE GENOMIC DNA]</scope>
</reference>
<gene>
    <name evidence="2" type="ORF">B296_00049101</name>
</gene>
<dbReference type="AlphaFoldDB" id="A0A426XEM5"/>
<proteinExistence type="predicted"/>
<evidence type="ECO:0000313" key="2">
    <source>
        <dbReference type="EMBL" id="RRT37913.1"/>
    </source>
</evidence>
<organism evidence="2 3">
    <name type="scientific">Ensete ventricosum</name>
    <name type="common">Abyssinian banana</name>
    <name type="synonym">Musa ensete</name>
    <dbReference type="NCBI Taxonomy" id="4639"/>
    <lineage>
        <taxon>Eukaryota</taxon>
        <taxon>Viridiplantae</taxon>
        <taxon>Streptophyta</taxon>
        <taxon>Embryophyta</taxon>
        <taxon>Tracheophyta</taxon>
        <taxon>Spermatophyta</taxon>
        <taxon>Magnoliopsida</taxon>
        <taxon>Liliopsida</taxon>
        <taxon>Zingiberales</taxon>
        <taxon>Musaceae</taxon>
        <taxon>Ensete</taxon>
    </lineage>
</organism>
<sequence>MRPALFRWGSVTTTMHQRKWWGPSVMSVTLTVDFIGILYDSTGVLDAPRKIHTIYSDIARISSDLNGSPPP</sequence>
<evidence type="ECO:0000256" key="1">
    <source>
        <dbReference type="SAM" id="Phobius"/>
    </source>
</evidence>
<name>A0A426XEM5_ENSVE</name>
<keyword evidence="1" id="KW-0472">Membrane</keyword>
<accession>A0A426XEM5</accession>
<keyword evidence="1" id="KW-0812">Transmembrane</keyword>
<dbReference type="Proteomes" id="UP000287651">
    <property type="component" value="Unassembled WGS sequence"/>
</dbReference>
<keyword evidence="1" id="KW-1133">Transmembrane helix</keyword>
<dbReference type="EMBL" id="AMZH03021741">
    <property type="protein sequence ID" value="RRT37913.1"/>
    <property type="molecule type" value="Genomic_DNA"/>
</dbReference>
<evidence type="ECO:0000313" key="3">
    <source>
        <dbReference type="Proteomes" id="UP000287651"/>
    </source>
</evidence>
<protein>
    <submittedName>
        <fullName evidence="2">Uncharacterized protein</fullName>
    </submittedName>
</protein>
<feature type="transmembrane region" description="Helical" evidence="1">
    <location>
        <begin position="20"/>
        <end position="39"/>
    </location>
</feature>